<comment type="caution">
    <text evidence="8">The sequence shown here is derived from an EMBL/GenBank/DDBJ whole genome shotgun (WGS) entry which is preliminary data.</text>
</comment>
<evidence type="ECO:0000256" key="7">
    <source>
        <dbReference type="SAM" id="Coils"/>
    </source>
</evidence>
<dbReference type="InterPro" id="IPR018305">
    <property type="entry name" value="Ribosomal_m50"/>
</dbReference>
<protein>
    <recommendedName>
        <fullName evidence="6">Large ribosomal subunit protein mL50</fullName>
    </recommendedName>
</protein>
<keyword evidence="9" id="KW-1185">Reference proteome</keyword>
<comment type="subcellular location">
    <subcellularLocation>
        <location evidence="1">Mitochondrion</location>
    </subcellularLocation>
</comment>
<proteinExistence type="inferred from homology"/>
<name>A0AAV5QVR9_9ASCO</name>
<dbReference type="Proteomes" id="UP001360560">
    <property type="component" value="Unassembled WGS sequence"/>
</dbReference>
<evidence type="ECO:0000313" key="8">
    <source>
        <dbReference type="EMBL" id="GMM38624.1"/>
    </source>
</evidence>
<dbReference type="GeneID" id="90076612"/>
<dbReference type="RefSeq" id="XP_064855619.1">
    <property type="nucleotide sequence ID" value="XM_064999547.1"/>
</dbReference>
<sequence>MLASRLIIRSSVRTFSTTGASQAEFGSWLKFLNPTARKEKAQLKEKLSNIDAKNEEADAILNSDSKVTGATNPSNLEIIGLPQQLTKEEFQRRLGNFKVNTWLNTKKITTVEQLDEILLSSWKEIDASTKITNIEELVKTELYDLNVRFQYFKKVQQQSGYSVSDLVLTESSTIKILRSHFVHNVLSREAMSYNEKLPNALHLDENSFKDLPNVVIDKEIKRKDIKKKFNKLLKQVEEHNSNKIESALNS</sequence>
<dbReference type="AlphaFoldDB" id="A0AAV5QVR9"/>
<dbReference type="Gene3D" id="1.10.1200.10">
    <property type="entry name" value="ACP-like"/>
    <property type="match status" value="1"/>
</dbReference>
<comment type="similarity">
    <text evidence="2">Belongs to the mitochondrion-specific ribosomal protein mL50 family.</text>
</comment>
<gene>
    <name evidence="8" type="ORF">DASC09_059630</name>
</gene>
<keyword evidence="5" id="KW-0687">Ribonucleoprotein</keyword>
<keyword evidence="7" id="KW-0175">Coiled coil</keyword>
<keyword evidence="3 8" id="KW-0689">Ribosomal protein</keyword>
<feature type="coiled-coil region" evidence="7">
    <location>
        <begin position="33"/>
        <end position="60"/>
    </location>
</feature>
<accession>A0AAV5QVR9</accession>
<evidence type="ECO:0000256" key="5">
    <source>
        <dbReference type="ARBA" id="ARBA00023274"/>
    </source>
</evidence>
<keyword evidence="4" id="KW-0496">Mitochondrion</keyword>
<organism evidence="8 9">
    <name type="scientific">Saccharomycopsis crataegensis</name>
    <dbReference type="NCBI Taxonomy" id="43959"/>
    <lineage>
        <taxon>Eukaryota</taxon>
        <taxon>Fungi</taxon>
        <taxon>Dikarya</taxon>
        <taxon>Ascomycota</taxon>
        <taxon>Saccharomycotina</taxon>
        <taxon>Saccharomycetes</taxon>
        <taxon>Saccharomycopsidaceae</taxon>
        <taxon>Saccharomycopsis</taxon>
    </lineage>
</organism>
<dbReference type="GO" id="GO:0005739">
    <property type="term" value="C:mitochondrion"/>
    <property type="evidence" value="ECO:0007669"/>
    <property type="project" value="UniProtKB-SubCell"/>
</dbReference>
<dbReference type="EMBL" id="BTFZ01000020">
    <property type="protein sequence ID" value="GMM38624.1"/>
    <property type="molecule type" value="Genomic_DNA"/>
</dbReference>
<evidence type="ECO:0000256" key="3">
    <source>
        <dbReference type="ARBA" id="ARBA00022980"/>
    </source>
</evidence>
<evidence type="ECO:0000313" key="9">
    <source>
        <dbReference type="Proteomes" id="UP001360560"/>
    </source>
</evidence>
<dbReference type="Pfam" id="PF10501">
    <property type="entry name" value="Ribosomal_L50"/>
    <property type="match status" value="1"/>
</dbReference>
<reference evidence="8 9" key="1">
    <citation type="journal article" date="2023" name="Elife">
        <title>Identification of key yeast species and microbe-microbe interactions impacting larval growth of Drosophila in the wild.</title>
        <authorList>
            <person name="Mure A."/>
            <person name="Sugiura Y."/>
            <person name="Maeda R."/>
            <person name="Honda K."/>
            <person name="Sakurai N."/>
            <person name="Takahashi Y."/>
            <person name="Watada M."/>
            <person name="Katoh T."/>
            <person name="Gotoh A."/>
            <person name="Gotoh Y."/>
            <person name="Taniguchi I."/>
            <person name="Nakamura K."/>
            <person name="Hayashi T."/>
            <person name="Katayama T."/>
            <person name="Uemura T."/>
            <person name="Hattori Y."/>
        </authorList>
    </citation>
    <scope>NUCLEOTIDE SEQUENCE [LARGE SCALE GENOMIC DNA]</scope>
    <source>
        <strain evidence="8 9">SC-9</strain>
    </source>
</reference>
<evidence type="ECO:0000256" key="6">
    <source>
        <dbReference type="ARBA" id="ARBA00035183"/>
    </source>
</evidence>
<evidence type="ECO:0000256" key="1">
    <source>
        <dbReference type="ARBA" id="ARBA00004173"/>
    </source>
</evidence>
<dbReference type="GO" id="GO:0005840">
    <property type="term" value="C:ribosome"/>
    <property type="evidence" value="ECO:0007669"/>
    <property type="project" value="UniProtKB-KW"/>
</dbReference>
<evidence type="ECO:0000256" key="2">
    <source>
        <dbReference type="ARBA" id="ARBA00008860"/>
    </source>
</evidence>
<dbReference type="InterPro" id="IPR036736">
    <property type="entry name" value="ACP-like_sf"/>
</dbReference>
<dbReference type="GO" id="GO:1990904">
    <property type="term" value="C:ribonucleoprotein complex"/>
    <property type="evidence" value="ECO:0007669"/>
    <property type="project" value="UniProtKB-KW"/>
</dbReference>
<evidence type="ECO:0000256" key="4">
    <source>
        <dbReference type="ARBA" id="ARBA00023128"/>
    </source>
</evidence>